<reference evidence="3 4" key="1">
    <citation type="journal article" date="2018" name="MBio">
        <title>Comparative Genomics Reveals the Core Gene Toolbox for the Fungus-Insect Symbiosis.</title>
        <authorList>
            <person name="Wang Y."/>
            <person name="Stata M."/>
            <person name="Wang W."/>
            <person name="Stajich J.E."/>
            <person name="White M.M."/>
            <person name="Moncalvo J.M."/>
        </authorList>
    </citation>
    <scope>NUCLEOTIDE SEQUENCE [LARGE SCALE GENOMIC DNA]</scope>
    <source>
        <strain evidence="3 4">AUS-126-30</strain>
    </source>
</reference>
<evidence type="ECO:0000256" key="2">
    <source>
        <dbReference type="SAM" id="SignalP"/>
    </source>
</evidence>
<feature type="chain" id="PRO_5015788123" evidence="2">
    <location>
        <begin position="18"/>
        <end position="105"/>
    </location>
</feature>
<sequence length="105" mass="11297">MKLFALFLLFVLTLVSSAPIPDQNVFRVIKKLAIKRLRFTTVTQTIDATSILITVLRDPTSVSPQTTSTPTPSSSTDFSSTSTDSIPFAEPSPQVAPASTTEPDP</sequence>
<gene>
    <name evidence="3" type="ORF">BB558_002793</name>
</gene>
<feature type="non-terminal residue" evidence="3">
    <location>
        <position position="105"/>
    </location>
</feature>
<accession>A0A2U1J828</accession>
<dbReference type="AlphaFoldDB" id="A0A2U1J828"/>
<dbReference type="Proteomes" id="UP000245591">
    <property type="component" value="Unassembled WGS sequence"/>
</dbReference>
<name>A0A2U1J828_SMIAN</name>
<comment type="caution">
    <text evidence="3">The sequence shown here is derived from an EMBL/GenBank/DDBJ whole genome shotgun (WGS) entry which is preliminary data.</text>
</comment>
<feature type="compositionally biased region" description="Low complexity" evidence="1">
    <location>
        <begin position="60"/>
        <end position="85"/>
    </location>
</feature>
<evidence type="ECO:0000313" key="3">
    <source>
        <dbReference type="EMBL" id="PWA01123.1"/>
    </source>
</evidence>
<feature type="region of interest" description="Disordered" evidence="1">
    <location>
        <begin position="60"/>
        <end position="105"/>
    </location>
</feature>
<proteinExistence type="predicted"/>
<dbReference type="EMBL" id="MBFU01000219">
    <property type="protein sequence ID" value="PWA01123.1"/>
    <property type="molecule type" value="Genomic_DNA"/>
</dbReference>
<keyword evidence="2" id="KW-0732">Signal</keyword>
<evidence type="ECO:0000313" key="4">
    <source>
        <dbReference type="Proteomes" id="UP000245591"/>
    </source>
</evidence>
<evidence type="ECO:0000256" key="1">
    <source>
        <dbReference type="SAM" id="MobiDB-lite"/>
    </source>
</evidence>
<keyword evidence="4" id="KW-1185">Reference proteome</keyword>
<protein>
    <submittedName>
        <fullName evidence="3">Uncharacterized protein</fullName>
    </submittedName>
</protein>
<organism evidence="3 4">
    <name type="scientific">Smittium angustum</name>
    <dbReference type="NCBI Taxonomy" id="133377"/>
    <lineage>
        <taxon>Eukaryota</taxon>
        <taxon>Fungi</taxon>
        <taxon>Fungi incertae sedis</taxon>
        <taxon>Zoopagomycota</taxon>
        <taxon>Kickxellomycotina</taxon>
        <taxon>Harpellomycetes</taxon>
        <taxon>Harpellales</taxon>
        <taxon>Legeriomycetaceae</taxon>
        <taxon>Smittium</taxon>
    </lineage>
</organism>
<feature type="signal peptide" evidence="2">
    <location>
        <begin position="1"/>
        <end position="17"/>
    </location>
</feature>